<feature type="coiled-coil region" evidence="4">
    <location>
        <begin position="475"/>
        <end position="523"/>
    </location>
</feature>
<reference evidence="7 8" key="1">
    <citation type="submission" date="2023-01" db="EMBL/GenBank/DDBJ databases">
        <title>Novel diversity within Roseofilum (Cyanobacteria; Desertifilaceae) from marine benthic mats with descriptions of four novel species.</title>
        <authorList>
            <person name="Wang Y."/>
            <person name="Berthold D.E."/>
            <person name="Hu J."/>
            <person name="Lefler F.W."/>
            <person name="Laughinghouse H.D. IV."/>
        </authorList>
    </citation>
    <scope>NUCLEOTIDE SEQUENCE [LARGE SCALE GENOMIC DNA]</scope>
    <source>
        <strain evidence="7 8">BLCC-M154</strain>
    </source>
</reference>
<keyword evidence="5" id="KW-0472">Membrane</keyword>
<dbReference type="PRINTS" id="PR00260">
    <property type="entry name" value="CHEMTRNSDUCR"/>
</dbReference>
<dbReference type="RefSeq" id="WP_283755431.1">
    <property type="nucleotide sequence ID" value="NZ_JAQOSP010000123.1"/>
</dbReference>
<evidence type="ECO:0000259" key="6">
    <source>
        <dbReference type="PROSITE" id="PS50111"/>
    </source>
</evidence>
<sequence>MNSLLKNQPLQGRIKTAFNFMGALILIVALVGFTSTIRLTTNINTLSDNSLPSLVGLWKINEGQTQIESSERALLVTGLTPQERQIELERIDTAWDQINEGFNQYQVTPRTDEEERNYQKLVSNWERWQSDHEDFLQLNQQFESLGILDPYAREAELLAQEPNNPVEIRRTENATRLLEQLRDRAKENRTSFESATASLLEALTINQDTAIRAENNAKQAIRQSQFLSIVAIILGPILAVLFGRFLSNTLIESLQRSVVQITSSATQIAASGKQLEATVAEQLASTNEVTATAQSIANTAKNLVNTMEQVGGMAQNTAISANDSQKELVEMETVMRQLVEATASISSKLGVMNQKAGNINNVVITITKVADQTSLLSLNAAIEAEKAGEYGAGFAVVAREIRRLANQTAVATLEIEQIVKDMQSAVTVGVMEMDKFNHSVSTSVDRVSKISDEVAKVIHQVQSLPPRFEQVSQRIEEQSEGAQQISEAMEQLSQASHQTVDALRETNNALEQLDDTTQRLRREISA</sequence>
<proteinExistence type="inferred from homology"/>
<comment type="similarity">
    <text evidence="2">Belongs to the methyl-accepting chemotaxis (MCP) protein family.</text>
</comment>
<comment type="caution">
    <text evidence="7">The sequence shown here is derived from an EMBL/GenBank/DDBJ whole genome shotgun (WGS) entry which is preliminary data.</text>
</comment>
<keyword evidence="1 3" id="KW-0807">Transducer</keyword>
<evidence type="ECO:0000256" key="4">
    <source>
        <dbReference type="SAM" id="Coils"/>
    </source>
</evidence>
<keyword evidence="4" id="KW-0175">Coiled coil</keyword>
<dbReference type="EMBL" id="JAQOSP010000123">
    <property type="protein sequence ID" value="MDJ1171678.1"/>
    <property type="molecule type" value="Genomic_DNA"/>
</dbReference>
<keyword evidence="5" id="KW-1133">Transmembrane helix</keyword>
<dbReference type="Proteomes" id="UP001235303">
    <property type="component" value="Unassembled WGS sequence"/>
</dbReference>
<evidence type="ECO:0000313" key="8">
    <source>
        <dbReference type="Proteomes" id="UP001235303"/>
    </source>
</evidence>
<dbReference type="SMART" id="SM00283">
    <property type="entry name" value="MA"/>
    <property type="match status" value="1"/>
</dbReference>
<dbReference type="InterPro" id="IPR004090">
    <property type="entry name" value="Chemotax_Me-accpt_rcpt"/>
</dbReference>
<dbReference type="PROSITE" id="PS50111">
    <property type="entry name" value="CHEMOTAXIS_TRANSDUC_2"/>
    <property type="match status" value="1"/>
</dbReference>
<dbReference type="Gene3D" id="1.10.287.950">
    <property type="entry name" value="Methyl-accepting chemotaxis protein"/>
    <property type="match status" value="1"/>
</dbReference>
<gene>
    <name evidence="7" type="ORF">PMG71_19815</name>
</gene>
<evidence type="ECO:0000256" key="1">
    <source>
        <dbReference type="ARBA" id="ARBA00023224"/>
    </source>
</evidence>
<evidence type="ECO:0000256" key="2">
    <source>
        <dbReference type="ARBA" id="ARBA00029447"/>
    </source>
</evidence>
<name>A0ABT7AXN4_9CYAN</name>
<protein>
    <submittedName>
        <fullName evidence="7">Methyl-accepting chemotaxis protein</fullName>
    </submittedName>
</protein>
<dbReference type="Pfam" id="PF00015">
    <property type="entry name" value="MCPsignal"/>
    <property type="match status" value="1"/>
</dbReference>
<keyword evidence="5" id="KW-0812">Transmembrane</keyword>
<dbReference type="SUPFAM" id="SSF58104">
    <property type="entry name" value="Methyl-accepting chemotaxis protein (MCP) signaling domain"/>
    <property type="match status" value="1"/>
</dbReference>
<dbReference type="InterPro" id="IPR024478">
    <property type="entry name" value="HlyB_4HB_MCP"/>
</dbReference>
<evidence type="ECO:0000256" key="3">
    <source>
        <dbReference type="PROSITE-ProRule" id="PRU00284"/>
    </source>
</evidence>
<organism evidence="7 8">
    <name type="scientific">Roseofilum acuticapitatum BLCC-M154</name>
    <dbReference type="NCBI Taxonomy" id="3022444"/>
    <lineage>
        <taxon>Bacteria</taxon>
        <taxon>Bacillati</taxon>
        <taxon>Cyanobacteriota</taxon>
        <taxon>Cyanophyceae</taxon>
        <taxon>Desertifilales</taxon>
        <taxon>Desertifilaceae</taxon>
        <taxon>Roseofilum</taxon>
        <taxon>Roseofilum acuticapitatum</taxon>
    </lineage>
</organism>
<feature type="transmembrane region" description="Helical" evidence="5">
    <location>
        <begin position="226"/>
        <end position="246"/>
    </location>
</feature>
<evidence type="ECO:0000256" key="5">
    <source>
        <dbReference type="SAM" id="Phobius"/>
    </source>
</evidence>
<feature type="transmembrane region" description="Helical" evidence="5">
    <location>
        <begin position="20"/>
        <end position="40"/>
    </location>
</feature>
<dbReference type="Pfam" id="PF12729">
    <property type="entry name" value="4HB_MCP_1"/>
    <property type="match status" value="1"/>
</dbReference>
<accession>A0ABT7AXN4</accession>
<dbReference type="InterPro" id="IPR004089">
    <property type="entry name" value="MCPsignal_dom"/>
</dbReference>
<dbReference type="PANTHER" id="PTHR32089:SF120">
    <property type="entry name" value="METHYL-ACCEPTING CHEMOTAXIS PROTEIN TLPQ"/>
    <property type="match status" value="1"/>
</dbReference>
<dbReference type="PANTHER" id="PTHR32089">
    <property type="entry name" value="METHYL-ACCEPTING CHEMOTAXIS PROTEIN MCPB"/>
    <property type="match status" value="1"/>
</dbReference>
<evidence type="ECO:0000313" key="7">
    <source>
        <dbReference type="EMBL" id="MDJ1171678.1"/>
    </source>
</evidence>
<feature type="domain" description="Methyl-accepting transducer" evidence="6">
    <location>
        <begin position="257"/>
        <end position="493"/>
    </location>
</feature>
<keyword evidence="8" id="KW-1185">Reference proteome</keyword>